<accession>A0A1H9N6W5</accession>
<keyword evidence="2" id="KW-1185">Reference proteome</keyword>
<name>A0A1H9N6W5_9LACT</name>
<sequence>MNTNIMTVLEFIKQHVEGNIWPDRFFISKGNNNGFETLIESIIPDIEHKFSDVKVNFISGHHFPDVDITIDNQKYGLELKSSQRGSWIVPGNSIFESISEHDYSEIYVLFGKKETKNNERKYEVKYCEYWQATSNIAVTHSPRFIINMNTTDSVFNTQDTYNQFRNMNESEKAQFAQQILRSKVTGTKWYITPQSDSVEVTNFNTLSKDIKLNLMTELYILFPNDLLKKRNNYSRSVKYLIEKHYIYSNNLRDVFTAGGQDNINGVLLPKTISIFISLKTEISLALEEASEEFQKTAYEYWNIVPSGNFKQDYLSLVYKLLEKEFNDEQIMNVCSDILS</sequence>
<evidence type="ECO:0000313" key="2">
    <source>
        <dbReference type="Proteomes" id="UP000198556"/>
    </source>
</evidence>
<dbReference type="EMBL" id="FOGF01000035">
    <property type="protein sequence ID" value="SER31409.1"/>
    <property type="molecule type" value="Genomic_DNA"/>
</dbReference>
<gene>
    <name evidence="1" type="ORF">SAMN05421767_13515</name>
</gene>
<evidence type="ECO:0000313" key="1">
    <source>
        <dbReference type="EMBL" id="SER31409.1"/>
    </source>
</evidence>
<organism evidence="1 2">
    <name type="scientific">Granulicatella balaenopterae</name>
    <dbReference type="NCBI Taxonomy" id="137733"/>
    <lineage>
        <taxon>Bacteria</taxon>
        <taxon>Bacillati</taxon>
        <taxon>Bacillota</taxon>
        <taxon>Bacilli</taxon>
        <taxon>Lactobacillales</taxon>
        <taxon>Carnobacteriaceae</taxon>
        <taxon>Granulicatella</taxon>
    </lineage>
</organism>
<dbReference type="AlphaFoldDB" id="A0A1H9N6W5"/>
<reference evidence="1 2" key="1">
    <citation type="submission" date="2016-10" db="EMBL/GenBank/DDBJ databases">
        <authorList>
            <person name="de Groot N.N."/>
        </authorList>
    </citation>
    <scope>NUCLEOTIDE SEQUENCE [LARGE SCALE GENOMIC DNA]</scope>
    <source>
        <strain evidence="1 2">DSM 15827</strain>
    </source>
</reference>
<proteinExistence type="predicted"/>
<protein>
    <submittedName>
        <fullName evidence="1">Uncharacterized protein</fullName>
    </submittedName>
</protein>
<dbReference type="STRING" id="137733.SAMN05421767_13515"/>
<dbReference type="Proteomes" id="UP000198556">
    <property type="component" value="Unassembled WGS sequence"/>
</dbReference>